<keyword evidence="2" id="KW-1185">Reference proteome</keyword>
<dbReference type="Proteomes" id="UP000670475">
    <property type="component" value="Unassembled WGS sequence"/>
</dbReference>
<dbReference type="AlphaFoldDB" id="A0A940ME51"/>
<accession>A0A940ME51</accession>
<evidence type="ECO:0000313" key="1">
    <source>
        <dbReference type="EMBL" id="MBP0459589.1"/>
    </source>
</evidence>
<gene>
    <name evidence="1" type="ORF">JFN87_19075</name>
</gene>
<protein>
    <submittedName>
        <fullName evidence="1">Uncharacterized protein</fullName>
    </submittedName>
</protein>
<reference evidence="1" key="1">
    <citation type="submission" date="2021-03" db="EMBL/GenBank/DDBJ databases">
        <title>Whole genome sequence of Streptomyces bomunensis MMS17-BM035.</title>
        <authorList>
            <person name="Lee J.H."/>
        </authorList>
    </citation>
    <scope>NUCLEOTIDE SEQUENCE</scope>
    <source>
        <strain evidence="1">MMS17-BM035</strain>
    </source>
</reference>
<proteinExistence type="predicted"/>
<dbReference type="RefSeq" id="WP_209341568.1">
    <property type="nucleotide sequence ID" value="NZ_JAGIQL010000078.1"/>
</dbReference>
<sequence>MNPFELRRTEQELREALQGTVLAWVLDDVDAAIAAGVPEEKILRRRPQRRGDESRAATPAAAALRYEAVDRNLLGAGEYEASRKRGTLVIATRAMTDQERVQLLLDAVRRVLVELPEIELETLKTIRAEADGDDGRRSMAEGVVFEPDERARSRRSRTEIMANRVPMERRERVGRLVTEVSREMQG</sequence>
<evidence type="ECO:0000313" key="2">
    <source>
        <dbReference type="Proteomes" id="UP000670475"/>
    </source>
</evidence>
<dbReference type="EMBL" id="JAGIQL010000078">
    <property type="protein sequence ID" value="MBP0459589.1"/>
    <property type="molecule type" value="Genomic_DNA"/>
</dbReference>
<comment type="caution">
    <text evidence="1">The sequence shown here is derived from an EMBL/GenBank/DDBJ whole genome shotgun (WGS) entry which is preliminary data.</text>
</comment>
<name>A0A940ME51_9ACTN</name>
<organism evidence="1 2">
    <name type="scientific">Streptomyces montanisoli</name>
    <dbReference type="NCBI Taxonomy" id="2798581"/>
    <lineage>
        <taxon>Bacteria</taxon>
        <taxon>Bacillati</taxon>
        <taxon>Actinomycetota</taxon>
        <taxon>Actinomycetes</taxon>
        <taxon>Kitasatosporales</taxon>
        <taxon>Streptomycetaceae</taxon>
        <taxon>Streptomyces</taxon>
    </lineage>
</organism>